<name>J7LBH4_NOCAA</name>
<protein>
    <submittedName>
        <fullName evidence="1">Uncharacterized protein</fullName>
    </submittedName>
</protein>
<dbReference type="KEGG" id="nal:B005_3859"/>
<proteinExistence type="predicted"/>
<accession>J7LBH4</accession>
<gene>
    <name evidence="1" type="ordered locus">B005_3859</name>
</gene>
<sequence length="170" mass="18577">MFSGHRSSCRHEVGFCEKRVRDDVGPAACVILLCSRRDAPAGAGVFPMPEGYAPRRIGGGRGARGSGLRHRSTWAARCVERVGDGAAVRSLRSRSRPPDARRRVFLSGSFPRDPAQRMFPRGNFTKPLHVKTSPSGGVRFTSLRGGSMVKFVLVTRVWWASGRGVGTLRE</sequence>
<dbReference type="Proteomes" id="UP000003779">
    <property type="component" value="Chromosome"/>
</dbReference>
<evidence type="ECO:0000313" key="1">
    <source>
        <dbReference type="EMBL" id="AFR08154.1"/>
    </source>
</evidence>
<dbReference type="HOGENOM" id="CLU_1569085_0_0_11"/>
<dbReference type="EMBL" id="CP003788">
    <property type="protein sequence ID" value="AFR08154.1"/>
    <property type="molecule type" value="Genomic_DNA"/>
</dbReference>
<dbReference type="STRING" id="1205910.B005_3859"/>
<dbReference type="AlphaFoldDB" id="J7LBH4"/>
<organism evidence="1 2">
    <name type="scientific">Nocardiopsis alba (strain ATCC BAA-2165 / BE74)</name>
    <dbReference type="NCBI Taxonomy" id="1205910"/>
    <lineage>
        <taxon>Bacteria</taxon>
        <taxon>Bacillati</taxon>
        <taxon>Actinomycetota</taxon>
        <taxon>Actinomycetes</taxon>
        <taxon>Streptosporangiales</taxon>
        <taxon>Nocardiopsidaceae</taxon>
        <taxon>Nocardiopsis</taxon>
    </lineage>
</organism>
<reference evidence="1 2" key="1">
    <citation type="journal article" date="2012" name="J. Bacteriol.">
        <title>Whole-Genome Sequence of Nocardiopsis alba Strain ATCC BAA-2165, Associated with Honeybees.</title>
        <authorList>
            <person name="Qiao J."/>
            <person name="Chen L."/>
            <person name="Li Y."/>
            <person name="Wang J."/>
            <person name="Zhang W."/>
            <person name="Chen S."/>
        </authorList>
    </citation>
    <scope>NUCLEOTIDE SEQUENCE [LARGE SCALE GENOMIC DNA]</scope>
    <source>
        <strain evidence="2">ATCC BAA-2165 / BE74</strain>
    </source>
</reference>
<evidence type="ECO:0000313" key="2">
    <source>
        <dbReference type="Proteomes" id="UP000003779"/>
    </source>
</evidence>
<reference evidence="2" key="2">
    <citation type="submission" date="2012-08" db="EMBL/GenBank/DDBJ databases">
        <title>Whole-genome sequence of Nocardiopsis alba strain ATCC BAA-2165 associated with honeybees.</title>
        <authorList>
            <person name="Qiao J."/>
            <person name="Chen L."/>
            <person name="Li Y."/>
            <person name="Wang J."/>
            <person name="Zhang W."/>
            <person name="Chen S."/>
        </authorList>
    </citation>
    <scope>NUCLEOTIDE SEQUENCE [LARGE SCALE GENOMIC DNA]</scope>
    <source>
        <strain evidence="2">ATCC BAA-2165 / BE74</strain>
    </source>
</reference>
<dbReference type="PATRIC" id="fig|1205910.3.peg.3655"/>